<name>A0A7W6K9G6_9SPHI</name>
<organism evidence="1 2">
    <name type="scientific">Pedobacter zeae</name>
    <dbReference type="NCBI Taxonomy" id="1737356"/>
    <lineage>
        <taxon>Bacteria</taxon>
        <taxon>Pseudomonadati</taxon>
        <taxon>Bacteroidota</taxon>
        <taxon>Sphingobacteriia</taxon>
        <taxon>Sphingobacteriales</taxon>
        <taxon>Sphingobacteriaceae</taxon>
        <taxon>Pedobacter</taxon>
    </lineage>
</organism>
<dbReference type="AlphaFoldDB" id="A0A7W6K9G6"/>
<protein>
    <submittedName>
        <fullName evidence="1">Uncharacterized protein</fullName>
    </submittedName>
</protein>
<comment type="caution">
    <text evidence="1">The sequence shown here is derived from an EMBL/GenBank/DDBJ whole genome shotgun (WGS) entry which is preliminary data.</text>
</comment>
<evidence type="ECO:0000313" key="1">
    <source>
        <dbReference type="EMBL" id="MBB4107681.1"/>
    </source>
</evidence>
<accession>A0A7W6K9G6</accession>
<gene>
    <name evidence="1" type="ORF">GGQ60_001662</name>
</gene>
<reference evidence="1 2" key="1">
    <citation type="submission" date="2020-08" db="EMBL/GenBank/DDBJ databases">
        <title>Genomic Encyclopedia of Type Strains, Phase IV (KMG-IV): sequencing the most valuable type-strain genomes for metagenomic binning, comparative biology and taxonomic classification.</title>
        <authorList>
            <person name="Goeker M."/>
        </authorList>
    </citation>
    <scope>NUCLEOTIDE SEQUENCE [LARGE SCALE GENOMIC DNA]</scope>
    <source>
        <strain evidence="1 2">DSM 100774</strain>
    </source>
</reference>
<dbReference type="Proteomes" id="UP000532273">
    <property type="component" value="Unassembled WGS sequence"/>
</dbReference>
<sequence>MPLILVAFPVKSDHYATIVALVILKTKTMAFMPVKCTKFEGFRLVPFVQPF</sequence>
<evidence type="ECO:0000313" key="2">
    <source>
        <dbReference type="Proteomes" id="UP000532273"/>
    </source>
</evidence>
<proteinExistence type="predicted"/>
<dbReference type="EMBL" id="JACIEF010000002">
    <property type="protein sequence ID" value="MBB4107681.1"/>
    <property type="molecule type" value="Genomic_DNA"/>
</dbReference>